<accession>A0A455SZD2</accession>
<dbReference type="AlphaFoldDB" id="A0A455SZD2"/>
<name>A0A455SZD2_9CHLR</name>
<gene>
    <name evidence="1" type="ORF">KTA_04610</name>
</gene>
<reference evidence="1" key="1">
    <citation type="submission" date="2018-12" db="EMBL/GenBank/DDBJ databases">
        <title>Novel natural products biosynthetic potential of the class Ktedonobacteria.</title>
        <authorList>
            <person name="Zheng Y."/>
            <person name="Saitou A."/>
            <person name="Wang C.M."/>
            <person name="Toyoda A."/>
            <person name="Minakuchi Y."/>
            <person name="Sekiguchi Y."/>
            <person name="Ueda K."/>
            <person name="Takano H."/>
            <person name="Sakai Y."/>
            <person name="Yokota A."/>
            <person name="Yabe S."/>
        </authorList>
    </citation>
    <scope>NUCLEOTIDE SEQUENCE</scope>
    <source>
        <strain evidence="1">A3-2</strain>
    </source>
</reference>
<protein>
    <submittedName>
        <fullName evidence="1">Uncharacterized protein</fullName>
    </submittedName>
</protein>
<sequence length="78" mass="8889">MLETDRSCSKIGRETEPLIHRIHAGLIGKHVEQTGHWLCPVPQGPVERRLRFATPGRHDQQRRLPCPLRAGSQATQLY</sequence>
<evidence type="ECO:0000313" key="1">
    <source>
        <dbReference type="EMBL" id="BBH92262.1"/>
    </source>
</evidence>
<proteinExistence type="predicted"/>
<dbReference type="EMBL" id="AP019377">
    <property type="protein sequence ID" value="BBH92262.1"/>
    <property type="molecule type" value="Genomic_DNA"/>
</dbReference>
<organism evidence="1">
    <name type="scientific">Thermogemmatispora argillosa</name>
    <dbReference type="NCBI Taxonomy" id="2045280"/>
    <lineage>
        <taxon>Bacteria</taxon>
        <taxon>Bacillati</taxon>
        <taxon>Chloroflexota</taxon>
        <taxon>Ktedonobacteria</taxon>
        <taxon>Thermogemmatisporales</taxon>
        <taxon>Thermogemmatisporaceae</taxon>
        <taxon>Thermogemmatispora</taxon>
    </lineage>
</organism>